<dbReference type="PROSITE" id="PS51747">
    <property type="entry name" value="CYT_DCMP_DEAMINASES_2"/>
    <property type="match status" value="1"/>
</dbReference>
<comment type="caution">
    <text evidence="3">The sequence shown here is derived from an EMBL/GenBank/DDBJ whole genome shotgun (WGS) entry which is preliminary data.</text>
</comment>
<proteinExistence type="predicted"/>
<dbReference type="InterPro" id="IPR015517">
    <property type="entry name" value="dCMP_deaminase-rel"/>
</dbReference>
<dbReference type="GO" id="GO:0004132">
    <property type="term" value="F:dCMP deaminase activity"/>
    <property type="evidence" value="ECO:0007669"/>
    <property type="project" value="TreeGrafter"/>
</dbReference>
<dbReference type="PANTHER" id="PTHR11086">
    <property type="entry name" value="DEOXYCYTIDYLATE DEAMINASE-RELATED"/>
    <property type="match status" value="1"/>
</dbReference>
<evidence type="ECO:0000313" key="4">
    <source>
        <dbReference type="Proteomes" id="UP000229498"/>
    </source>
</evidence>
<organism evidence="3 4">
    <name type="scientific">Minwuia thermotolerans</name>
    <dbReference type="NCBI Taxonomy" id="2056226"/>
    <lineage>
        <taxon>Bacteria</taxon>
        <taxon>Pseudomonadati</taxon>
        <taxon>Pseudomonadota</taxon>
        <taxon>Alphaproteobacteria</taxon>
        <taxon>Minwuiales</taxon>
        <taxon>Minwuiaceae</taxon>
        <taxon>Minwuia</taxon>
    </lineage>
</organism>
<dbReference type="OrthoDB" id="9788517at2"/>
<accession>A0A2M9FZP8</accession>
<dbReference type="Gene3D" id="3.40.140.10">
    <property type="entry name" value="Cytidine Deaminase, domain 2"/>
    <property type="match status" value="1"/>
</dbReference>
<protein>
    <submittedName>
        <fullName evidence="3">dCMP deaminase</fullName>
    </submittedName>
</protein>
<dbReference type="AlphaFoldDB" id="A0A2M9FZP8"/>
<reference evidence="3 4" key="1">
    <citation type="submission" date="2017-11" db="EMBL/GenBank/DDBJ databases">
        <title>Draft genome sequence of Rhizobiales bacterium SY3-13.</title>
        <authorList>
            <person name="Sun C."/>
        </authorList>
    </citation>
    <scope>NUCLEOTIDE SEQUENCE [LARGE SCALE GENOMIC DNA]</scope>
    <source>
        <strain evidence="3 4">SY3-13</strain>
    </source>
</reference>
<evidence type="ECO:0000256" key="1">
    <source>
        <dbReference type="ARBA" id="ARBA00022801"/>
    </source>
</evidence>
<dbReference type="EMBL" id="PHIG01000037">
    <property type="protein sequence ID" value="PJK28936.1"/>
    <property type="molecule type" value="Genomic_DNA"/>
</dbReference>
<dbReference type="Proteomes" id="UP000229498">
    <property type="component" value="Unassembled WGS sequence"/>
</dbReference>
<keyword evidence="4" id="KW-1185">Reference proteome</keyword>
<dbReference type="SUPFAM" id="SSF53927">
    <property type="entry name" value="Cytidine deaminase-like"/>
    <property type="match status" value="1"/>
</dbReference>
<evidence type="ECO:0000259" key="2">
    <source>
        <dbReference type="PROSITE" id="PS51747"/>
    </source>
</evidence>
<dbReference type="InterPro" id="IPR002125">
    <property type="entry name" value="CMP_dCMP_dom"/>
</dbReference>
<dbReference type="PANTHER" id="PTHR11086:SF18">
    <property type="entry name" value="DEOXYCYTIDYLATE DEAMINASE"/>
    <property type="match status" value="1"/>
</dbReference>
<sequence length="158" mass="18197">MNIDQNHLSEPTKWDIRFMKLADFIAEWSEDSSRKVGAIIVGPANEIRSTGFNGLARGINATPHQRHSREDNEKYYWYEHAERNSIYNMARAGISSENCRIYTSLFPCSDCTRAIIQSGLAEIITRLPPNRDDFFSRSLQISLEMLNESHVSVRFLKI</sequence>
<keyword evidence="1" id="KW-0378">Hydrolase</keyword>
<name>A0A2M9FZP8_9PROT</name>
<dbReference type="GO" id="GO:0005737">
    <property type="term" value="C:cytoplasm"/>
    <property type="evidence" value="ECO:0007669"/>
    <property type="project" value="TreeGrafter"/>
</dbReference>
<dbReference type="InterPro" id="IPR016193">
    <property type="entry name" value="Cytidine_deaminase-like"/>
</dbReference>
<evidence type="ECO:0000313" key="3">
    <source>
        <dbReference type="EMBL" id="PJK28936.1"/>
    </source>
</evidence>
<gene>
    <name evidence="3" type="ORF">CVT23_13500</name>
</gene>
<feature type="domain" description="CMP/dCMP-type deaminase" evidence="2">
    <location>
        <begin position="13"/>
        <end position="138"/>
    </location>
</feature>
<dbReference type="RefSeq" id="WP_109794175.1">
    <property type="nucleotide sequence ID" value="NZ_PHIG01000037.1"/>
</dbReference>
<dbReference type="Pfam" id="PF00383">
    <property type="entry name" value="dCMP_cyt_deam_1"/>
    <property type="match status" value="1"/>
</dbReference>